<dbReference type="InterPro" id="IPR052350">
    <property type="entry name" value="Metallo-dep_Lactonases"/>
</dbReference>
<dbReference type="EMBL" id="JALPRY010000008">
    <property type="protein sequence ID" value="MCK8779932.1"/>
    <property type="molecule type" value="Genomic_DNA"/>
</dbReference>
<sequence length="273" mass="30123">MVIDAHQHFWLLKDRQGAWPPPELAAIHRDFLPADLIPEMKGSGVSGTVLVQSLPSLEDTRFLLDLARDHDFVLGVVGWADLKAPNAPQVIAELAKADELKGLRPMLQDLADARWIDDPALAPAVEAMIEHRLVFDALVLEPHLPALHAFALRHPGLPIVIDHGAKPRIASGHFTGWRHAMLRLAKLPHVHCKLSGLLTEAGEQRQEALRPYIETILELFGAERVIWGSDWPVLNLAGSYSGWINQCLHIVPQADQDAVMGGNAIRVYGLTGY</sequence>
<dbReference type="InterPro" id="IPR006680">
    <property type="entry name" value="Amidohydro-rel"/>
</dbReference>
<reference evidence="3 4" key="1">
    <citation type="submission" date="2022-04" db="EMBL/GenBank/DDBJ databases">
        <title>Rhizobium coralii sp. nov., isolated from coral Turbinaria peltata.</title>
        <authorList>
            <person name="Sun H."/>
        </authorList>
    </citation>
    <scope>NUCLEOTIDE SEQUENCE [LARGE SCALE GENOMIC DNA]</scope>
    <source>
        <strain evidence="3 4">NTR19</strain>
    </source>
</reference>
<proteinExistence type="inferred from homology"/>
<organism evidence="3 4">
    <name type="scientific">Neorhizobium turbinariae</name>
    <dbReference type="NCBI Taxonomy" id="2937795"/>
    <lineage>
        <taxon>Bacteria</taxon>
        <taxon>Pseudomonadati</taxon>
        <taxon>Pseudomonadota</taxon>
        <taxon>Alphaproteobacteria</taxon>
        <taxon>Hyphomicrobiales</taxon>
        <taxon>Rhizobiaceae</taxon>
        <taxon>Rhizobium/Agrobacterium group</taxon>
        <taxon>Neorhizobium</taxon>
    </lineage>
</organism>
<feature type="domain" description="Amidohydrolase-related" evidence="2">
    <location>
        <begin position="3"/>
        <end position="270"/>
    </location>
</feature>
<gene>
    <name evidence="3" type="ORF">M0654_08005</name>
</gene>
<evidence type="ECO:0000313" key="4">
    <source>
        <dbReference type="Proteomes" id="UP001202827"/>
    </source>
</evidence>
<dbReference type="InterPro" id="IPR032466">
    <property type="entry name" value="Metal_Hydrolase"/>
</dbReference>
<dbReference type="PANTHER" id="PTHR43569">
    <property type="entry name" value="AMIDOHYDROLASE"/>
    <property type="match status" value="1"/>
</dbReference>
<dbReference type="RefSeq" id="WP_248682617.1">
    <property type="nucleotide sequence ID" value="NZ_JALPRY010000008.1"/>
</dbReference>
<comment type="caution">
    <text evidence="3">The sequence shown here is derived from an EMBL/GenBank/DDBJ whole genome shotgun (WGS) entry which is preliminary data.</text>
</comment>
<accession>A0ABT0IQ11</accession>
<keyword evidence="4" id="KW-1185">Reference proteome</keyword>
<dbReference type="PANTHER" id="PTHR43569:SF2">
    <property type="entry name" value="AMIDOHYDROLASE-RELATED DOMAIN-CONTAINING PROTEIN"/>
    <property type="match status" value="1"/>
</dbReference>
<evidence type="ECO:0000313" key="3">
    <source>
        <dbReference type="EMBL" id="MCK8779932.1"/>
    </source>
</evidence>
<name>A0ABT0IQ11_9HYPH</name>
<dbReference type="SUPFAM" id="SSF51556">
    <property type="entry name" value="Metallo-dependent hydrolases"/>
    <property type="match status" value="1"/>
</dbReference>
<dbReference type="Pfam" id="PF04909">
    <property type="entry name" value="Amidohydro_2"/>
    <property type="match status" value="1"/>
</dbReference>
<dbReference type="Gene3D" id="3.20.20.140">
    <property type="entry name" value="Metal-dependent hydrolases"/>
    <property type="match status" value="1"/>
</dbReference>
<protein>
    <submittedName>
        <fullName evidence="3">Amidohydrolase family protein</fullName>
    </submittedName>
</protein>
<evidence type="ECO:0000256" key="1">
    <source>
        <dbReference type="ARBA" id="ARBA00038310"/>
    </source>
</evidence>
<comment type="similarity">
    <text evidence="1">Belongs to the metallo-dependent hydrolases superfamily.</text>
</comment>
<evidence type="ECO:0000259" key="2">
    <source>
        <dbReference type="Pfam" id="PF04909"/>
    </source>
</evidence>
<dbReference type="Proteomes" id="UP001202827">
    <property type="component" value="Unassembled WGS sequence"/>
</dbReference>